<feature type="region of interest" description="Disordered" evidence="3">
    <location>
        <begin position="220"/>
        <end position="242"/>
    </location>
</feature>
<sequence>PRWRLKERWSPSVHGESCLPPSLLLSLSAPDINLNSPNKGPLADVAPELPEEGAVNTAECSLPPGLSEEEQEELKLELSKVEDEIQTLRQVLCAKERHAGELKRRLGLTPLEELRQNLNRGWQDMQTSTAYVRTTEKLGEWNEKMTTSDLYKKTQETLSQAGQKTSAALSNMGTAISRKFGDMSGTHSIRHSISMPAMRNSPTFRSFEDRMETMKQKVVGGAVNGDGATSPAEKGDPQDSFP</sequence>
<keyword evidence="2" id="KW-0175">Coiled coil</keyword>
<feature type="region of interest" description="Disordered" evidence="3">
    <location>
        <begin position="30"/>
        <end position="55"/>
    </location>
</feature>
<evidence type="ECO:0000256" key="1">
    <source>
        <dbReference type="ARBA" id="ARBA00005702"/>
    </source>
</evidence>
<evidence type="ECO:0000256" key="2">
    <source>
        <dbReference type="ARBA" id="ARBA00023054"/>
    </source>
</evidence>
<keyword evidence="5" id="KW-1185">Reference proteome</keyword>
<evidence type="ECO:0000256" key="3">
    <source>
        <dbReference type="SAM" id="MobiDB-lite"/>
    </source>
</evidence>
<accession>A0A3B3RPT2</accession>
<comment type="similarity">
    <text evidence="1">Belongs to the TPD52 family.</text>
</comment>
<evidence type="ECO:0000313" key="4">
    <source>
        <dbReference type="Ensembl" id="ENSPKIP00000020592.1"/>
    </source>
</evidence>
<dbReference type="PANTHER" id="PTHR19307">
    <property type="entry name" value="TUMOR PROTEIN D52"/>
    <property type="match status" value="1"/>
</dbReference>
<dbReference type="AlphaFoldDB" id="A0A3B3RPT2"/>
<dbReference type="STRING" id="1676925.ENSPKIP00000020592"/>
<dbReference type="GeneTree" id="ENSGT00940000155572"/>
<evidence type="ECO:0000313" key="5">
    <source>
        <dbReference type="Proteomes" id="UP000261540"/>
    </source>
</evidence>
<proteinExistence type="inferred from homology"/>
<reference evidence="4" key="2">
    <citation type="submission" date="2025-09" db="UniProtKB">
        <authorList>
            <consortium name="Ensembl"/>
        </authorList>
    </citation>
    <scope>IDENTIFICATION</scope>
</reference>
<dbReference type="PANTHER" id="PTHR19307:SF13">
    <property type="entry name" value="TUMOR PROTEIN D54"/>
    <property type="match status" value="1"/>
</dbReference>
<reference evidence="4" key="1">
    <citation type="submission" date="2025-08" db="UniProtKB">
        <authorList>
            <consortium name="Ensembl"/>
        </authorList>
    </citation>
    <scope>IDENTIFICATION</scope>
</reference>
<organism evidence="4 5">
    <name type="scientific">Paramormyrops kingsleyae</name>
    <dbReference type="NCBI Taxonomy" id="1676925"/>
    <lineage>
        <taxon>Eukaryota</taxon>
        <taxon>Metazoa</taxon>
        <taxon>Chordata</taxon>
        <taxon>Craniata</taxon>
        <taxon>Vertebrata</taxon>
        <taxon>Euteleostomi</taxon>
        <taxon>Actinopterygii</taxon>
        <taxon>Neopterygii</taxon>
        <taxon>Teleostei</taxon>
        <taxon>Osteoglossocephala</taxon>
        <taxon>Osteoglossomorpha</taxon>
        <taxon>Osteoglossiformes</taxon>
        <taxon>Mormyridae</taxon>
        <taxon>Paramormyrops</taxon>
    </lineage>
</organism>
<dbReference type="Pfam" id="PF04201">
    <property type="entry name" value="TPD52"/>
    <property type="match status" value="1"/>
</dbReference>
<dbReference type="InterPro" id="IPR007327">
    <property type="entry name" value="TPD52"/>
</dbReference>
<name>A0A3B3RPT2_9TELE</name>
<dbReference type="Ensembl" id="ENSPKIT00000001210.1">
    <property type="protein sequence ID" value="ENSPKIP00000020592.1"/>
    <property type="gene ID" value="ENSPKIG00000005289.1"/>
</dbReference>
<protein>
    <submittedName>
        <fullName evidence="4">TPD52 like 2</fullName>
    </submittedName>
</protein>
<dbReference type="Proteomes" id="UP000261540">
    <property type="component" value="Unplaced"/>
</dbReference>
<feature type="compositionally biased region" description="Basic and acidic residues" evidence="3">
    <location>
        <begin position="233"/>
        <end position="242"/>
    </location>
</feature>
<dbReference type="GO" id="GO:0005737">
    <property type="term" value="C:cytoplasm"/>
    <property type="evidence" value="ECO:0007669"/>
    <property type="project" value="TreeGrafter"/>
</dbReference>